<accession>A0A0A8YHV4</accession>
<reference evidence="1" key="1">
    <citation type="submission" date="2014-09" db="EMBL/GenBank/DDBJ databases">
        <authorList>
            <person name="Magalhaes I.L.F."/>
            <person name="Oliveira U."/>
            <person name="Santos F.R."/>
            <person name="Vidigal T.H.D.A."/>
            <person name="Brescovit A.D."/>
            <person name="Santos A.J."/>
        </authorList>
    </citation>
    <scope>NUCLEOTIDE SEQUENCE</scope>
    <source>
        <tissue evidence="1">Shoot tissue taken approximately 20 cm above the soil surface</tissue>
    </source>
</reference>
<organism evidence="1">
    <name type="scientific">Arundo donax</name>
    <name type="common">Giant reed</name>
    <name type="synonym">Donax arundinaceus</name>
    <dbReference type="NCBI Taxonomy" id="35708"/>
    <lineage>
        <taxon>Eukaryota</taxon>
        <taxon>Viridiplantae</taxon>
        <taxon>Streptophyta</taxon>
        <taxon>Embryophyta</taxon>
        <taxon>Tracheophyta</taxon>
        <taxon>Spermatophyta</taxon>
        <taxon>Magnoliopsida</taxon>
        <taxon>Liliopsida</taxon>
        <taxon>Poales</taxon>
        <taxon>Poaceae</taxon>
        <taxon>PACMAD clade</taxon>
        <taxon>Arundinoideae</taxon>
        <taxon>Arundineae</taxon>
        <taxon>Arundo</taxon>
    </lineage>
</organism>
<sequence length="40" mass="4658">MRISELFFSLPTTTARIFFAGALVCEHFTRCLNCFLLCRQ</sequence>
<name>A0A0A8YHV4_ARUDO</name>
<dbReference type="AlphaFoldDB" id="A0A0A8YHV4"/>
<dbReference type="EMBL" id="GBRH01275618">
    <property type="protein sequence ID" value="JAD22277.1"/>
    <property type="molecule type" value="Transcribed_RNA"/>
</dbReference>
<evidence type="ECO:0000313" key="1">
    <source>
        <dbReference type="EMBL" id="JAD22277.1"/>
    </source>
</evidence>
<reference evidence="1" key="2">
    <citation type="journal article" date="2015" name="Data Brief">
        <title>Shoot transcriptome of the giant reed, Arundo donax.</title>
        <authorList>
            <person name="Barrero R.A."/>
            <person name="Guerrero F.D."/>
            <person name="Moolhuijzen P."/>
            <person name="Goolsby J.A."/>
            <person name="Tidwell J."/>
            <person name="Bellgard S.E."/>
            <person name="Bellgard M.I."/>
        </authorList>
    </citation>
    <scope>NUCLEOTIDE SEQUENCE</scope>
    <source>
        <tissue evidence="1">Shoot tissue taken approximately 20 cm above the soil surface</tissue>
    </source>
</reference>
<protein>
    <submittedName>
        <fullName evidence="1">Uncharacterized protein</fullName>
    </submittedName>
</protein>
<proteinExistence type="predicted"/>